<organism evidence="1 2">
    <name type="scientific">Dovyalis caffra</name>
    <dbReference type="NCBI Taxonomy" id="77055"/>
    <lineage>
        <taxon>Eukaryota</taxon>
        <taxon>Viridiplantae</taxon>
        <taxon>Streptophyta</taxon>
        <taxon>Embryophyta</taxon>
        <taxon>Tracheophyta</taxon>
        <taxon>Spermatophyta</taxon>
        <taxon>Magnoliopsida</taxon>
        <taxon>eudicotyledons</taxon>
        <taxon>Gunneridae</taxon>
        <taxon>Pentapetalae</taxon>
        <taxon>rosids</taxon>
        <taxon>fabids</taxon>
        <taxon>Malpighiales</taxon>
        <taxon>Salicaceae</taxon>
        <taxon>Flacourtieae</taxon>
        <taxon>Dovyalis</taxon>
    </lineage>
</organism>
<keyword evidence="2" id="KW-1185">Reference proteome</keyword>
<dbReference type="Proteomes" id="UP001314170">
    <property type="component" value="Unassembled WGS sequence"/>
</dbReference>
<evidence type="ECO:0000313" key="2">
    <source>
        <dbReference type="Proteomes" id="UP001314170"/>
    </source>
</evidence>
<reference evidence="1 2" key="1">
    <citation type="submission" date="2024-01" db="EMBL/GenBank/DDBJ databases">
        <authorList>
            <person name="Waweru B."/>
        </authorList>
    </citation>
    <scope>NUCLEOTIDE SEQUENCE [LARGE SCALE GENOMIC DNA]</scope>
</reference>
<sequence>MAKRVCPASAPPIKKQKFDEQIDKGLEDWISQLPDGILVGVLSLLKLQEPMDEVVDLNFEAHNTLVDIGWETKKGSSILAG</sequence>
<gene>
    <name evidence="1" type="ORF">DCAF_LOCUS23776</name>
</gene>
<evidence type="ECO:0000313" key="1">
    <source>
        <dbReference type="EMBL" id="CAK7351283.1"/>
    </source>
</evidence>
<proteinExistence type="predicted"/>
<dbReference type="EMBL" id="CAWUPB010001184">
    <property type="protein sequence ID" value="CAK7351283.1"/>
    <property type="molecule type" value="Genomic_DNA"/>
</dbReference>
<protein>
    <submittedName>
        <fullName evidence="1">Uncharacterized protein</fullName>
    </submittedName>
</protein>
<name>A0AAV1SKW4_9ROSI</name>
<comment type="caution">
    <text evidence="1">The sequence shown here is derived from an EMBL/GenBank/DDBJ whole genome shotgun (WGS) entry which is preliminary data.</text>
</comment>
<dbReference type="AlphaFoldDB" id="A0AAV1SKW4"/>
<accession>A0AAV1SKW4</accession>